<protein>
    <recommendedName>
        <fullName evidence="3">Peptidase M3</fullName>
    </recommendedName>
</protein>
<dbReference type="Gene3D" id="1.10.1370.30">
    <property type="match status" value="1"/>
</dbReference>
<dbReference type="AlphaFoldDB" id="A0A6N3APF0"/>
<dbReference type="EMBL" id="CACRTL010000027">
    <property type="protein sequence ID" value="VYT92653.1"/>
    <property type="molecule type" value="Genomic_DNA"/>
</dbReference>
<dbReference type="RefSeq" id="WP_156635520.1">
    <property type="nucleotide sequence ID" value="NZ_CACRTL010000027.1"/>
</dbReference>
<accession>A0A6N3APF0</accession>
<sequence length="562" mass="65578">MKKKYRLLTCLLVFMLGLTGCTTDGYNIPQPQAEVVPEHSDLNFEDMSYERPDIDAINQKINDLLAKVVLEGNQEEILKGYDEILNDLKEVDQMESLASIKNNIDLSDSYYEEEYQFLTSAFVKLDNRMNELTEAILTTSYKDAFVKKMGEDFIERYEKNKKLNSPEIEELSEQETALINEYSKTAAKEYTTMINGQSKTIDDLDFNKQEDIDGYYDIYEQKNKELGTIYKKLVSIRVEIAKKLGYENYTDYAYDLLGRDFSKEDAEKFEEAVLEYVAPLAAKMDTKYQEKLQKLDTSEITVESGFSYLKTALKQEFPKAMQDAYDYMQKHHLYQIDDDSNMLHAGYTTIIENEPFLFINTSDYKDPSTLFHEFGHYYNFYLMGGTSWNDGNNLDIAEIHSQAFELLMFEYYDEIYGSDAKLMEIKVINDMLNSILQGCIEDEFQRKVFENPDISLEEMNTLHGQIYQKYMGYPLEYEWVDIHHHFETPFYYISYATSAVSSLELWLVGTKNREDALNAYRNMTQNTLNVDYLDALKDSGFSNPFTSKVIKNISSEIKREFL</sequence>
<feature type="chain" id="PRO_5026773487" description="Peptidase M3" evidence="1">
    <location>
        <begin position="26"/>
        <end position="562"/>
    </location>
</feature>
<evidence type="ECO:0000256" key="1">
    <source>
        <dbReference type="SAM" id="SignalP"/>
    </source>
</evidence>
<dbReference type="PROSITE" id="PS51257">
    <property type="entry name" value="PROKAR_LIPOPROTEIN"/>
    <property type="match status" value="1"/>
</dbReference>
<name>A0A6N3APF0_9FIRM</name>
<evidence type="ECO:0008006" key="3">
    <source>
        <dbReference type="Google" id="ProtNLM"/>
    </source>
</evidence>
<organism evidence="2">
    <name type="scientific">Thomasclavelia ramosa</name>
    <dbReference type="NCBI Taxonomy" id="1547"/>
    <lineage>
        <taxon>Bacteria</taxon>
        <taxon>Bacillati</taxon>
        <taxon>Bacillota</taxon>
        <taxon>Erysipelotrichia</taxon>
        <taxon>Erysipelotrichales</taxon>
        <taxon>Coprobacillaceae</taxon>
        <taxon>Thomasclavelia</taxon>
    </lineage>
</organism>
<reference evidence="2" key="1">
    <citation type="submission" date="2019-11" db="EMBL/GenBank/DDBJ databases">
        <authorList>
            <person name="Feng L."/>
        </authorList>
    </citation>
    <scope>NUCLEOTIDE SEQUENCE</scope>
    <source>
        <strain evidence="2">CramosumLFYP8</strain>
    </source>
</reference>
<dbReference type="SUPFAM" id="SSF55486">
    <property type="entry name" value="Metalloproteases ('zincins'), catalytic domain"/>
    <property type="match status" value="1"/>
</dbReference>
<gene>
    <name evidence="2" type="ORF">CRLFYP8_02475</name>
</gene>
<feature type="signal peptide" evidence="1">
    <location>
        <begin position="1"/>
        <end position="25"/>
    </location>
</feature>
<proteinExistence type="predicted"/>
<evidence type="ECO:0000313" key="2">
    <source>
        <dbReference type="EMBL" id="VYT92653.1"/>
    </source>
</evidence>
<keyword evidence="1" id="KW-0732">Signal</keyword>